<evidence type="ECO:0000256" key="3">
    <source>
        <dbReference type="ARBA" id="ARBA00005293"/>
    </source>
</evidence>
<dbReference type="InterPro" id="IPR034750">
    <property type="entry name" value="CULT"/>
</dbReference>
<accession>A0A2S2PVX2</accession>
<dbReference type="GO" id="GO:0046872">
    <property type="term" value="F:metal ion binding"/>
    <property type="evidence" value="ECO:0007669"/>
    <property type="project" value="UniProtKB-KW"/>
</dbReference>
<proteinExistence type="inferred from homology"/>
<keyword evidence="5" id="KW-0479">Metal-binding</keyword>
<feature type="domain" description="CULT" evidence="13">
    <location>
        <begin position="298"/>
        <end position="409"/>
    </location>
</feature>
<reference evidence="16" key="2">
    <citation type="submission" date="2025-04" db="UniProtKB">
        <authorList>
            <consortium name="RefSeq"/>
        </authorList>
    </citation>
    <scope>IDENTIFICATION</scope>
    <source>
        <tissue evidence="16">Whole body</tissue>
    </source>
</reference>
<evidence type="ECO:0000256" key="6">
    <source>
        <dbReference type="ARBA" id="ARBA00022786"/>
    </source>
</evidence>
<dbReference type="GO" id="GO:0005634">
    <property type="term" value="C:nucleus"/>
    <property type="evidence" value="ECO:0007669"/>
    <property type="project" value="UniProtKB-SubCell"/>
</dbReference>
<dbReference type="Gene3D" id="2.170.150.20">
    <property type="entry name" value="Peptide methionine sulfoxide reductase"/>
    <property type="match status" value="1"/>
</dbReference>
<evidence type="ECO:0000259" key="13">
    <source>
        <dbReference type="PROSITE" id="PS51788"/>
    </source>
</evidence>
<dbReference type="RefSeq" id="XP_025412147.1">
    <property type="nucleotide sequence ID" value="XM_025556362.1"/>
</dbReference>
<gene>
    <name evidence="14" type="primary">crbn_0</name>
    <name evidence="16" type="synonym">LOC112684715</name>
    <name evidence="14" type="ORF">g.59433</name>
</gene>
<comment type="pathway">
    <text evidence="2">Protein modification; protein ubiquitination.</text>
</comment>
<evidence type="ECO:0000256" key="5">
    <source>
        <dbReference type="ARBA" id="ARBA00022723"/>
    </source>
</evidence>
<dbReference type="CDD" id="cd15777">
    <property type="entry name" value="CRBN_C_like"/>
    <property type="match status" value="1"/>
</dbReference>
<dbReference type="Gene3D" id="2.30.130.40">
    <property type="entry name" value="LON domain-like"/>
    <property type="match status" value="1"/>
</dbReference>
<dbReference type="InterPro" id="IPR003111">
    <property type="entry name" value="Lon_prtase_N"/>
</dbReference>
<dbReference type="AlphaFoldDB" id="A0A2S2PVX2"/>
<evidence type="ECO:0000256" key="11">
    <source>
        <dbReference type="ARBA" id="ARBA00046075"/>
    </source>
</evidence>
<evidence type="ECO:0000256" key="2">
    <source>
        <dbReference type="ARBA" id="ARBA00004906"/>
    </source>
</evidence>
<dbReference type="GO" id="GO:0016567">
    <property type="term" value="P:protein ubiquitination"/>
    <property type="evidence" value="ECO:0007669"/>
    <property type="project" value="UniProtKB-UniPathway"/>
</dbReference>
<dbReference type="SUPFAM" id="SSF88697">
    <property type="entry name" value="PUA domain-like"/>
    <property type="match status" value="1"/>
</dbReference>
<evidence type="ECO:0000256" key="9">
    <source>
        <dbReference type="ARBA" id="ARBA00023242"/>
    </source>
</evidence>
<organism evidence="14">
    <name type="scientific">Sipha flava</name>
    <name type="common">yellow sugarcane aphid</name>
    <dbReference type="NCBI Taxonomy" id="143950"/>
    <lineage>
        <taxon>Eukaryota</taxon>
        <taxon>Metazoa</taxon>
        <taxon>Ecdysozoa</taxon>
        <taxon>Arthropoda</taxon>
        <taxon>Hexapoda</taxon>
        <taxon>Insecta</taxon>
        <taxon>Pterygota</taxon>
        <taxon>Neoptera</taxon>
        <taxon>Paraneoptera</taxon>
        <taxon>Hemiptera</taxon>
        <taxon>Sternorrhyncha</taxon>
        <taxon>Aphidomorpha</taxon>
        <taxon>Aphidoidea</taxon>
        <taxon>Aphididae</taxon>
        <taxon>Sipha</taxon>
    </lineage>
</organism>
<comment type="subcellular location">
    <subcellularLocation>
        <location evidence="1">Nucleus</location>
    </subcellularLocation>
</comment>
<dbReference type="EMBL" id="GGMS01000340">
    <property type="protein sequence ID" value="MBY69543.1"/>
    <property type="molecule type" value="Transcribed_RNA"/>
</dbReference>
<dbReference type="FunFam" id="2.170.150.20:FF:000007">
    <property type="entry name" value="Protein cereblon"/>
    <property type="match status" value="1"/>
</dbReference>
<keyword evidence="6" id="KW-0833">Ubl conjugation pathway</keyword>
<dbReference type="InterPro" id="IPR004910">
    <property type="entry name" value="Yippee/Mis18/Cereblon"/>
</dbReference>
<dbReference type="Proteomes" id="UP000694846">
    <property type="component" value="Unplaced"/>
</dbReference>
<dbReference type="Pfam" id="PF03226">
    <property type="entry name" value="Yippee-Mis18"/>
    <property type="match status" value="1"/>
</dbReference>
<dbReference type="InterPro" id="IPR015947">
    <property type="entry name" value="PUA-like_sf"/>
</dbReference>
<comment type="function">
    <text evidence="11">Substrate recognition component of a DCX (DDB1-CUL4-X-box) E3 protein ligase complex that mediates the ubiquitination and subsequent proteasomal degradation of target proteins. Has an essential role in mediating growth by negatively regulating insulin signaling. It also has a role in maintaining presynaptic function in the neuromuscular junction synapses of third-instar larvae.</text>
</comment>
<evidence type="ECO:0000256" key="1">
    <source>
        <dbReference type="ARBA" id="ARBA00004123"/>
    </source>
</evidence>
<name>A0A2S2PVX2_9HEMI</name>
<keyword evidence="15" id="KW-1185">Reference proteome</keyword>
<keyword evidence="7" id="KW-0862">Zinc</keyword>
<dbReference type="InterPro" id="IPR046336">
    <property type="entry name" value="Lon_prtase_N_sf"/>
</dbReference>
<dbReference type="UniPathway" id="UPA00143"/>
<evidence type="ECO:0000256" key="7">
    <source>
        <dbReference type="ARBA" id="ARBA00022833"/>
    </source>
</evidence>
<dbReference type="PROSITE" id="PS51788">
    <property type="entry name" value="CULT"/>
    <property type="match status" value="1"/>
</dbReference>
<evidence type="ECO:0000313" key="15">
    <source>
        <dbReference type="Proteomes" id="UP000694846"/>
    </source>
</evidence>
<comment type="subunit">
    <text evidence="12">Likely a component of a DCX (DDB1-CUL4-X-box) protein ligase complex. May interact with pic/DDB1.</text>
</comment>
<comment type="similarity">
    <text evidence="3">Belongs to the CRBN family.</text>
</comment>
<sequence length="424" mass="48466">MDSSSDISDNLSDVSDFEFQFISEHSYQSNGRVVPPIVDGVTHYDQNLTPAHKYLGDGLCETTGRTVFEENITHTLPVIFLRLNLMPGQTLPIIARTIDVKLLLKYALSTNRAFGVSYKLNKKGKQTFGTIAEVYEQSIDIENSQSFQVKAMGHQRYKILNITPFPESNGQSIALAQIKIIPDTTLTRPYRQLCLHPKNRNLRHNDACRKKDMWQTLWPDWVYTQFDVNHLASILTKKIKILYKDVKVLDDPCLLSFQVLRLGIFQPKQVSFLLGIESTNLRLQYEISYWNDNQAMQKFICNGDDCNAVICDMSSVFPMSPEGPQGTYCNSWGQIHDMITVTDLANNLSVIVIGRASTECCWFPGYKWLIILCPCCQSHLGWQYEASENSSLVPRIFYGLSMRAIKPFFEWNNTASPEELNQWL</sequence>
<evidence type="ECO:0000313" key="16">
    <source>
        <dbReference type="RefSeq" id="XP_025412147.1"/>
    </source>
</evidence>
<dbReference type="OrthoDB" id="267517at2759"/>
<dbReference type="SMART" id="SM00464">
    <property type="entry name" value="LON"/>
    <property type="match status" value="1"/>
</dbReference>
<keyword evidence="9" id="KW-0539">Nucleus</keyword>
<evidence type="ECO:0000256" key="4">
    <source>
        <dbReference type="ARBA" id="ARBA00014394"/>
    </source>
</evidence>
<evidence type="ECO:0000256" key="8">
    <source>
        <dbReference type="ARBA" id="ARBA00022843"/>
    </source>
</evidence>
<evidence type="ECO:0000313" key="14">
    <source>
        <dbReference type="EMBL" id="MBY69543.1"/>
    </source>
</evidence>
<protein>
    <recommendedName>
        <fullName evidence="4">Protein cereblon</fullName>
    </recommendedName>
    <alternativeName>
        <fullName evidence="10">Protein ohgata</fullName>
    </alternativeName>
</protein>
<reference evidence="14" key="1">
    <citation type="submission" date="2018-04" db="EMBL/GenBank/DDBJ databases">
        <title>Transcriptome assembly of Sipha flava.</title>
        <authorList>
            <person name="Scully E.D."/>
            <person name="Geib S.M."/>
            <person name="Palmer N.A."/>
            <person name="Koch K."/>
            <person name="Bradshaw J."/>
            <person name="Heng-Moss T."/>
            <person name="Sarath G."/>
        </authorList>
    </citation>
    <scope>NUCLEOTIDE SEQUENCE</scope>
</reference>
<evidence type="ECO:0000256" key="12">
    <source>
        <dbReference type="ARBA" id="ARBA00046796"/>
    </source>
</evidence>
<evidence type="ECO:0000256" key="10">
    <source>
        <dbReference type="ARBA" id="ARBA00030079"/>
    </source>
</evidence>
<keyword evidence="8" id="KW-0832">Ubl conjugation</keyword>